<reference evidence="1" key="2">
    <citation type="journal article" date="2023" name="Science">
        <title>Genomic signatures of disease resistance in endangered staghorn corals.</title>
        <authorList>
            <person name="Vollmer S.V."/>
            <person name="Selwyn J.D."/>
            <person name="Despard B.A."/>
            <person name="Roesel C.L."/>
        </authorList>
    </citation>
    <scope>NUCLEOTIDE SEQUENCE</scope>
    <source>
        <strain evidence="1">K2</strain>
    </source>
</reference>
<keyword evidence="2" id="KW-1185">Reference proteome</keyword>
<accession>A0AAD9QX35</accession>
<name>A0AAD9QX35_ACRCE</name>
<dbReference type="EMBL" id="JARQWQ010000011">
    <property type="protein sequence ID" value="KAK2568989.1"/>
    <property type="molecule type" value="Genomic_DNA"/>
</dbReference>
<comment type="caution">
    <text evidence="1">The sequence shown here is derived from an EMBL/GenBank/DDBJ whole genome shotgun (WGS) entry which is preliminary data.</text>
</comment>
<evidence type="ECO:0000313" key="2">
    <source>
        <dbReference type="Proteomes" id="UP001249851"/>
    </source>
</evidence>
<reference evidence="1" key="1">
    <citation type="journal article" date="2023" name="G3 (Bethesda)">
        <title>Whole genome assembly and annotation of the endangered Caribbean coral Acropora cervicornis.</title>
        <authorList>
            <person name="Selwyn J.D."/>
            <person name="Vollmer S.V."/>
        </authorList>
    </citation>
    <scope>NUCLEOTIDE SEQUENCE</scope>
    <source>
        <strain evidence="1">K2</strain>
    </source>
</reference>
<dbReference type="AlphaFoldDB" id="A0AAD9QX35"/>
<organism evidence="1 2">
    <name type="scientific">Acropora cervicornis</name>
    <name type="common">Staghorn coral</name>
    <dbReference type="NCBI Taxonomy" id="6130"/>
    <lineage>
        <taxon>Eukaryota</taxon>
        <taxon>Metazoa</taxon>
        <taxon>Cnidaria</taxon>
        <taxon>Anthozoa</taxon>
        <taxon>Hexacorallia</taxon>
        <taxon>Scleractinia</taxon>
        <taxon>Astrocoeniina</taxon>
        <taxon>Acroporidae</taxon>
        <taxon>Acropora</taxon>
    </lineage>
</organism>
<gene>
    <name evidence="1" type="ORF">P5673_007103</name>
</gene>
<protein>
    <submittedName>
        <fullName evidence="1">Uncharacterized protein</fullName>
    </submittedName>
</protein>
<sequence>MYSSLSLLIVKILRKHGHSIGTDKVAHQCEHEGASVESCTRQRTVHICYTCRAESFTPGSQDEEGSFTDASFLGFSMPSIIIPATTFEEHKSVFTEDTLS</sequence>
<dbReference type="Proteomes" id="UP001249851">
    <property type="component" value="Unassembled WGS sequence"/>
</dbReference>
<evidence type="ECO:0000313" key="1">
    <source>
        <dbReference type="EMBL" id="KAK2568989.1"/>
    </source>
</evidence>
<proteinExistence type="predicted"/>